<dbReference type="Proteomes" id="UP001159363">
    <property type="component" value="Chromosome 2"/>
</dbReference>
<feature type="region of interest" description="Disordered" evidence="1">
    <location>
        <begin position="110"/>
        <end position="166"/>
    </location>
</feature>
<accession>A0ABQ9IEE5</accession>
<comment type="caution">
    <text evidence="2">The sequence shown here is derived from an EMBL/GenBank/DDBJ whole genome shotgun (WGS) entry which is preliminary data.</text>
</comment>
<evidence type="ECO:0000313" key="2">
    <source>
        <dbReference type="EMBL" id="KAJ8894278.1"/>
    </source>
</evidence>
<evidence type="ECO:0000256" key="1">
    <source>
        <dbReference type="SAM" id="MobiDB-lite"/>
    </source>
</evidence>
<reference evidence="2 3" key="1">
    <citation type="submission" date="2023-02" db="EMBL/GenBank/DDBJ databases">
        <title>LHISI_Scaffold_Assembly.</title>
        <authorList>
            <person name="Stuart O.P."/>
            <person name="Cleave R."/>
            <person name="Magrath M.J.L."/>
            <person name="Mikheyev A.S."/>
        </authorList>
    </citation>
    <scope>NUCLEOTIDE SEQUENCE [LARGE SCALE GENOMIC DNA]</scope>
    <source>
        <strain evidence="2">Daus_M_001</strain>
        <tissue evidence="2">Leg muscle</tissue>
    </source>
</reference>
<organism evidence="2 3">
    <name type="scientific">Dryococelus australis</name>
    <dbReference type="NCBI Taxonomy" id="614101"/>
    <lineage>
        <taxon>Eukaryota</taxon>
        <taxon>Metazoa</taxon>
        <taxon>Ecdysozoa</taxon>
        <taxon>Arthropoda</taxon>
        <taxon>Hexapoda</taxon>
        <taxon>Insecta</taxon>
        <taxon>Pterygota</taxon>
        <taxon>Neoptera</taxon>
        <taxon>Polyneoptera</taxon>
        <taxon>Phasmatodea</taxon>
        <taxon>Verophasmatodea</taxon>
        <taxon>Anareolatae</taxon>
        <taxon>Phasmatidae</taxon>
        <taxon>Eurycanthinae</taxon>
        <taxon>Dryococelus</taxon>
    </lineage>
</organism>
<proteinExistence type="predicted"/>
<protein>
    <submittedName>
        <fullName evidence="2">Uncharacterized protein</fullName>
    </submittedName>
</protein>
<dbReference type="EMBL" id="JARBHB010000002">
    <property type="protein sequence ID" value="KAJ8894278.1"/>
    <property type="molecule type" value="Genomic_DNA"/>
</dbReference>
<gene>
    <name evidence="2" type="ORF">PR048_006891</name>
</gene>
<sequence>MLVVGDLDTNPNDRKCYYVTPSCREHEHPNVLLLQHKNGTQMEALPSTCSRQAVETCSQTTIPRIGVRLTSRHERYKATRLSRQLKTGTAKRRVKMLSDAAKDQQNIISRRGRSQVSMEQRQNAKAGETGDPRENPPTSGTVLTSRSDPAGNRVQFSLVGGERPSH</sequence>
<feature type="compositionally biased region" description="Polar residues" evidence="1">
    <location>
        <begin position="136"/>
        <end position="147"/>
    </location>
</feature>
<name>A0ABQ9IEE5_9NEOP</name>
<evidence type="ECO:0000313" key="3">
    <source>
        <dbReference type="Proteomes" id="UP001159363"/>
    </source>
</evidence>
<feature type="compositionally biased region" description="Polar residues" evidence="1">
    <location>
        <begin position="110"/>
        <end position="123"/>
    </location>
</feature>
<keyword evidence="3" id="KW-1185">Reference proteome</keyword>